<evidence type="ECO:0000256" key="1">
    <source>
        <dbReference type="ARBA" id="ARBA00023054"/>
    </source>
</evidence>
<gene>
    <name evidence="5" type="ORF">TWF730_010603</name>
</gene>
<dbReference type="InterPro" id="IPR009060">
    <property type="entry name" value="UBA-like_sf"/>
</dbReference>
<dbReference type="CDD" id="cd01767">
    <property type="entry name" value="UBX"/>
    <property type="match status" value="1"/>
</dbReference>
<dbReference type="SMART" id="SM00594">
    <property type="entry name" value="UAS"/>
    <property type="match status" value="1"/>
</dbReference>
<dbReference type="PANTHER" id="PTHR23322:SF1">
    <property type="entry name" value="FAS-ASSOCIATED FACTOR 2"/>
    <property type="match status" value="1"/>
</dbReference>
<dbReference type="Gene3D" id="3.40.30.10">
    <property type="entry name" value="Glutaredoxin"/>
    <property type="match status" value="1"/>
</dbReference>
<dbReference type="Gene3D" id="3.10.20.90">
    <property type="entry name" value="Phosphatidylinositol 3-kinase Catalytic Subunit, Chain A, domain 1"/>
    <property type="match status" value="1"/>
</dbReference>
<dbReference type="Pfam" id="PF14555">
    <property type="entry name" value="UBA_4"/>
    <property type="match status" value="1"/>
</dbReference>
<dbReference type="InterPro" id="IPR050730">
    <property type="entry name" value="UBX_domain-protein"/>
</dbReference>
<dbReference type="InterPro" id="IPR006577">
    <property type="entry name" value="UAS"/>
</dbReference>
<accession>A0AAV9UQ95</accession>
<dbReference type="InterPro" id="IPR036249">
    <property type="entry name" value="Thioredoxin-like_sf"/>
</dbReference>
<keyword evidence="6" id="KW-1185">Reference proteome</keyword>
<feature type="domain" description="UBX" evidence="4">
    <location>
        <begin position="421"/>
        <end position="489"/>
    </location>
</feature>
<feature type="coiled-coil region" evidence="2">
    <location>
        <begin position="368"/>
        <end position="403"/>
    </location>
</feature>
<dbReference type="CDD" id="cd14273">
    <property type="entry name" value="UBA_TAP-C_like"/>
    <property type="match status" value="1"/>
</dbReference>
<proteinExistence type="predicted"/>
<protein>
    <recommendedName>
        <fullName evidence="4">UBX domain-containing protein</fullName>
    </recommendedName>
</protein>
<evidence type="ECO:0000256" key="3">
    <source>
        <dbReference type="SAM" id="MobiDB-lite"/>
    </source>
</evidence>
<dbReference type="SUPFAM" id="SSF54236">
    <property type="entry name" value="Ubiquitin-like"/>
    <property type="match status" value="1"/>
</dbReference>
<dbReference type="Gene3D" id="1.10.8.10">
    <property type="entry name" value="DNA helicase RuvA subunit, C-terminal domain"/>
    <property type="match status" value="1"/>
</dbReference>
<dbReference type="PANTHER" id="PTHR23322">
    <property type="entry name" value="FAS-ASSOCIATED PROTEIN"/>
    <property type="match status" value="1"/>
</dbReference>
<dbReference type="Proteomes" id="UP001373714">
    <property type="component" value="Unassembled WGS sequence"/>
</dbReference>
<dbReference type="GO" id="GO:0005783">
    <property type="term" value="C:endoplasmic reticulum"/>
    <property type="evidence" value="ECO:0007669"/>
    <property type="project" value="TreeGrafter"/>
</dbReference>
<feature type="region of interest" description="Disordered" evidence="3">
    <location>
        <begin position="91"/>
        <end position="120"/>
    </location>
</feature>
<keyword evidence="1 2" id="KW-0175">Coiled coil</keyword>
<organism evidence="5 6">
    <name type="scientific">Orbilia blumenaviensis</name>
    <dbReference type="NCBI Taxonomy" id="1796055"/>
    <lineage>
        <taxon>Eukaryota</taxon>
        <taxon>Fungi</taxon>
        <taxon>Dikarya</taxon>
        <taxon>Ascomycota</taxon>
        <taxon>Pezizomycotina</taxon>
        <taxon>Orbiliomycetes</taxon>
        <taxon>Orbiliales</taxon>
        <taxon>Orbiliaceae</taxon>
        <taxon>Orbilia</taxon>
    </lineage>
</organism>
<dbReference type="Pfam" id="PF00789">
    <property type="entry name" value="UBX"/>
    <property type="match status" value="1"/>
</dbReference>
<dbReference type="InterPro" id="IPR001012">
    <property type="entry name" value="UBX_dom"/>
</dbReference>
<dbReference type="SUPFAM" id="SSF46934">
    <property type="entry name" value="UBA-like"/>
    <property type="match status" value="1"/>
</dbReference>
<dbReference type="InterPro" id="IPR029071">
    <property type="entry name" value="Ubiquitin-like_domsf"/>
</dbReference>
<dbReference type="PROSITE" id="PS50033">
    <property type="entry name" value="UBX"/>
    <property type="match status" value="1"/>
</dbReference>
<evidence type="ECO:0000256" key="2">
    <source>
        <dbReference type="SAM" id="Coils"/>
    </source>
</evidence>
<dbReference type="AlphaFoldDB" id="A0AAV9UQ95"/>
<dbReference type="SUPFAM" id="SSF52833">
    <property type="entry name" value="Thioredoxin-like"/>
    <property type="match status" value="1"/>
</dbReference>
<evidence type="ECO:0000259" key="4">
    <source>
        <dbReference type="PROSITE" id="PS50033"/>
    </source>
</evidence>
<name>A0AAV9UQ95_9PEZI</name>
<dbReference type="EMBL" id="JAVHNS010000008">
    <property type="protein sequence ID" value="KAK6346273.1"/>
    <property type="molecule type" value="Genomic_DNA"/>
</dbReference>
<dbReference type="GO" id="GO:0036503">
    <property type="term" value="P:ERAD pathway"/>
    <property type="evidence" value="ECO:0007669"/>
    <property type="project" value="TreeGrafter"/>
</dbReference>
<dbReference type="GO" id="GO:0043130">
    <property type="term" value="F:ubiquitin binding"/>
    <property type="evidence" value="ECO:0007669"/>
    <property type="project" value="TreeGrafter"/>
</dbReference>
<dbReference type="SMART" id="SM00166">
    <property type="entry name" value="UBX"/>
    <property type="match status" value="1"/>
</dbReference>
<evidence type="ECO:0000313" key="5">
    <source>
        <dbReference type="EMBL" id="KAK6346273.1"/>
    </source>
</evidence>
<evidence type="ECO:0000313" key="6">
    <source>
        <dbReference type="Proteomes" id="UP001373714"/>
    </source>
</evidence>
<reference evidence="5 6" key="1">
    <citation type="submission" date="2019-10" db="EMBL/GenBank/DDBJ databases">
        <authorList>
            <person name="Palmer J.M."/>
        </authorList>
    </citation>
    <scope>NUCLEOTIDE SEQUENCE [LARGE SCALE GENOMIC DNA]</scope>
    <source>
        <strain evidence="5 6">TWF730</strain>
    </source>
</reference>
<sequence length="526" mass="57964">MSSSTAGGDVSANLSESQQEALAQYLSVTNSDTPAALSLLARCQWNVEIAITRFFDGEPAVDPVAEARAQEEAAAAAAALRAATAAAAQRPPLAHIQRPGNHRHAASSSRSRSTDIIPAPRIVPQPNVSARRPPSILALFFLPISVAWRITQGFAYLFSSLFPFLPRLLSNFYSPLNRRGGSTGSSRRTLNPRDTANRFIREFEEDNGVTGLPWFEGGYAQALDLAKKDLKFLLVVLVSPEHDDTATYTKETLSNPEVVKFIKDRDIILWGGSVADSEAYQVSTALMCTKFPFSALITHTPQTSSTAMSVVTRVTGIVSPQKLISKLTAGIAAHSEALNTIRSRRAAEAADRSIRDEQNRAYEASLARDAERARVRRAEEAARAKAEQEEKERQEAIELEERKLLTWRRWRARSLKPEPEAGPTTSRLALTLLDGQRIVRRFALEDSVEDVYAFVECSGIEAGSEPAPPEKYEHQYGFKLVSNLPRKVFDPDQGRTVGDSFGKSMVLIVEPLAHDEDDEDEDDEDE</sequence>
<comment type="caution">
    <text evidence="5">The sequence shown here is derived from an EMBL/GenBank/DDBJ whole genome shotgun (WGS) entry which is preliminary data.</text>
</comment>